<gene>
    <name evidence="3" type="ORF">BKA14_002644</name>
    <name evidence="4" type="ORF">BKA14_002654</name>
</gene>
<accession>A0A7W7CT58</accession>
<dbReference type="PANTHER" id="PTHR33055">
    <property type="entry name" value="TRANSPOSASE FOR INSERTION SEQUENCE ELEMENT IS1111A"/>
    <property type="match status" value="1"/>
</dbReference>
<organism evidence="3 5">
    <name type="scientific">Paractinoplanes abujensis</name>
    <dbReference type="NCBI Taxonomy" id="882441"/>
    <lineage>
        <taxon>Bacteria</taxon>
        <taxon>Bacillati</taxon>
        <taxon>Actinomycetota</taxon>
        <taxon>Actinomycetes</taxon>
        <taxon>Micromonosporales</taxon>
        <taxon>Micromonosporaceae</taxon>
        <taxon>Paractinoplanes</taxon>
    </lineage>
</organism>
<dbReference type="AlphaFoldDB" id="A0A7W7CT58"/>
<feature type="domain" description="Transposase IS110-like N-terminal" evidence="1">
    <location>
        <begin position="11"/>
        <end position="154"/>
    </location>
</feature>
<dbReference type="NCBIfam" id="NF033542">
    <property type="entry name" value="transpos_IS110"/>
    <property type="match status" value="1"/>
</dbReference>
<dbReference type="RefSeq" id="WP_184951210.1">
    <property type="nucleotide sequence ID" value="NZ_JACHMF010000001.1"/>
</dbReference>
<dbReference type="Pfam" id="PF02371">
    <property type="entry name" value="Transposase_20"/>
    <property type="match status" value="1"/>
</dbReference>
<evidence type="ECO:0000259" key="1">
    <source>
        <dbReference type="Pfam" id="PF01548"/>
    </source>
</evidence>
<dbReference type="EMBL" id="JACHMF010000001">
    <property type="protein sequence ID" value="MBB4692496.1"/>
    <property type="molecule type" value="Genomic_DNA"/>
</dbReference>
<dbReference type="EMBL" id="JACHMF010000001">
    <property type="protein sequence ID" value="MBB4692506.1"/>
    <property type="molecule type" value="Genomic_DNA"/>
</dbReference>
<feature type="domain" description="Transposase IS116/IS110/IS902 C-terminal" evidence="2">
    <location>
        <begin position="231"/>
        <end position="312"/>
    </location>
</feature>
<dbReference type="GO" id="GO:0006313">
    <property type="term" value="P:DNA transposition"/>
    <property type="evidence" value="ECO:0007669"/>
    <property type="project" value="InterPro"/>
</dbReference>
<dbReference type="InterPro" id="IPR047650">
    <property type="entry name" value="Transpos_IS110"/>
</dbReference>
<name>A0A7W7CT58_9ACTN</name>
<dbReference type="Proteomes" id="UP000542742">
    <property type="component" value="Unassembled WGS sequence"/>
</dbReference>
<protein>
    <submittedName>
        <fullName evidence="3">Transposase</fullName>
    </submittedName>
</protein>
<evidence type="ECO:0000259" key="2">
    <source>
        <dbReference type="Pfam" id="PF02371"/>
    </source>
</evidence>
<reference evidence="3 5" key="1">
    <citation type="submission" date="2020-08" db="EMBL/GenBank/DDBJ databases">
        <title>Sequencing the genomes of 1000 actinobacteria strains.</title>
        <authorList>
            <person name="Klenk H.-P."/>
        </authorList>
    </citation>
    <scope>NUCLEOTIDE SEQUENCE [LARGE SCALE GENOMIC DNA]</scope>
    <source>
        <strain evidence="3 5">DSM 45518</strain>
    </source>
</reference>
<evidence type="ECO:0000313" key="5">
    <source>
        <dbReference type="Proteomes" id="UP000542742"/>
    </source>
</evidence>
<evidence type="ECO:0000313" key="4">
    <source>
        <dbReference type="EMBL" id="MBB4692506.1"/>
    </source>
</evidence>
<sequence length="362" mass="39405">MPEQTIEVIGGVDTHADTHTAALIDQTGRLLGREQFPADVAGYQTLLAWMRSHGPIRAVGVEGTGSYGAGLARHLHQEAVTVLDVDRSDRRTRRRRGKSDPVDAEAAARSVLAGTATTIAKTRNGIVETLRAITVTRAGAVRAHTAAKNALIAMSRTAPEPLRSQFTGLPIGRLITVAAALKPGFDMTNPTSGAILALRRLARRCQHLATEIREADLDLQLILRDLAPRMLEQPGVGPVSAAQLLITAADNPQRLHSEAAFAMLCGAAPLPASSGRTDRHRLNRGGDRHANRALHTIALSRYQHHPATRAYIERRTTQGLSPRDIKRCLKRYIARDMFSHVQQALRHHALQKTTLPHQLSTT</sequence>
<proteinExistence type="predicted"/>
<dbReference type="PANTHER" id="PTHR33055:SF16">
    <property type="entry name" value="TRANSPOSASE FOR INSERTION SEQUENCE ELEMENT IS1547"/>
    <property type="match status" value="1"/>
</dbReference>
<evidence type="ECO:0000313" key="3">
    <source>
        <dbReference type="EMBL" id="MBB4692496.1"/>
    </source>
</evidence>
<dbReference type="InterPro" id="IPR003346">
    <property type="entry name" value="Transposase_20"/>
</dbReference>
<dbReference type="GO" id="GO:0003677">
    <property type="term" value="F:DNA binding"/>
    <property type="evidence" value="ECO:0007669"/>
    <property type="project" value="InterPro"/>
</dbReference>
<dbReference type="InterPro" id="IPR002525">
    <property type="entry name" value="Transp_IS110-like_N"/>
</dbReference>
<dbReference type="Pfam" id="PF01548">
    <property type="entry name" value="DEDD_Tnp_IS110"/>
    <property type="match status" value="1"/>
</dbReference>
<comment type="caution">
    <text evidence="3">The sequence shown here is derived from an EMBL/GenBank/DDBJ whole genome shotgun (WGS) entry which is preliminary data.</text>
</comment>
<dbReference type="GO" id="GO:0004803">
    <property type="term" value="F:transposase activity"/>
    <property type="evidence" value="ECO:0007669"/>
    <property type="project" value="InterPro"/>
</dbReference>
<keyword evidence="5" id="KW-1185">Reference proteome</keyword>